<dbReference type="EMBL" id="CP006877">
    <property type="protein sequence ID" value="AJD42460.1"/>
    <property type="molecule type" value="Genomic_DNA"/>
</dbReference>
<evidence type="ECO:0000256" key="1">
    <source>
        <dbReference type="SAM" id="MobiDB-lite"/>
    </source>
</evidence>
<keyword evidence="3" id="KW-1185">Reference proteome</keyword>
<dbReference type="AlphaFoldDB" id="A0A0B4X6Z2"/>
<name>A0A0B4X6Z2_9HYPH</name>
<organism evidence="2 3">
    <name type="scientific">Rhizobium gallicum bv. gallicum R602sp</name>
    <dbReference type="NCBI Taxonomy" id="1041138"/>
    <lineage>
        <taxon>Bacteria</taxon>
        <taxon>Pseudomonadati</taxon>
        <taxon>Pseudomonadota</taxon>
        <taxon>Alphaproteobacteria</taxon>
        <taxon>Hyphomicrobiales</taxon>
        <taxon>Rhizobiaceae</taxon>
        <taxon>Rhizobium/Agrobacterium group</taxon>
        <taxon>Rhizobium</taxon>
    </lineage>
</organism>
<dbReference type="HOGENOM" id="CLU_2168981_0_0_5"/>
<protein>
    <submittedName>
        <fullName evidence="2">Uncharacterized protein</fullName>
    </submittedName>
</protein>
<sequence length="110" mass="11432">MPVALYTAFATAALDPQSPSSPMSFAPKGLALSSSSSRKARERSRPQNTSCGARPAVSIGRRKLLAFTSAKVMFTVNAPRLLGIGLIALEIVDGHLEFVASSLFGAGAPN</sequence>
<feature type="region of interest" description="Disordered" evidence="1">
    <location>
        <begin position="16"/>
        <end position="54"/>
    </location>
</feature>
<dbReference type="KEGG" id="rga:RGR602_CH03143"/>
<evidence type="ECO:0000313" key="3">
    <source>
        <dbReference type="Proteomes" id="UP000031368"/>
    </source>
</evidence>
<evidence type="ECO:0000313" key="2">
    <source>
        <dbReference type="EMBL" id="AJD42460.1"/>
    </source>
</evidence>
<gene>
    <name evidence="2" type="ORF">RGR602_CH03143</name>
</gene>
<dbReference type="Proteomes" id="UP000031368">
    <property type="component" value="Chromosome"/>
</dbReference>
<reference evidence="2 3" key="1">
    <citation type="submission" date="2013-11" db="EMBL/GenBank/DDBJ databases">
        <title>Complete genome sequence of Rhizobium gallicum bv. gallicum R602.</title>
        <authorList>
            <person name="Bustos P."/>
            <person name="Santamaria R.I."/>
            <person name="Lozano L."/>
            <person name="Acosta J.L."/>
            <person name="Ormeno-Orrillo E."/>
            <person name="Rogel M.A."/>
            <person name="Romero D."/>
            <person name="Cevallos M.A."/>
            <person name="Martinez-Romero E."/>
            <person name="Gonzalez V."/>
        </authorList>
    </citation>
    <scope>NUCLEOTIDE SEQUENCE [LARGE SCALE GENOMIC DNA]</scope>
    <source>
        <strain evidence="2 3">R602</strain>
    </source>
</reference>
<proteinExistence type="predicted"/>
<accession>A0A0B4X6Z2</accession>